<keyword evidence="3 10" id="KW-1134">Transmembrane beta strand</keyword>
<dbReference type="InterPro" id="IPR000531">
    <property type="entry name" value="Beta-barrel_TonB"/>
</dbReference>
<reference evidence="14 15" key="1">
    <citation type="submission" date="2018-03" db="EMBL/GenBank/DDBJ databases">
        <title>Genomic Encyclopedia of Archaeal and Bacterial Type Strains, Phase II (KMG-II): from individual species to whole genera.</title>
        <authorList>
            <person name="Goeker M."/>
        </authorList>
    </citation>
    <scope>NUCLEOTIDE SEQUENCE [LARGE SCALE GENOMIC DNA]</scope>
    <source>
        <strain evidence="14 15">DSM 18107</strain>
    </source>
</reference>
<feature type="domain" description="TonB-dependent receptor plug" evidence="13">
    <location>
        <begin position="117"/>
        <end position="224"/>
    </location>
</feature>
<dbReference type="InterPro" id="IPR008969">
    <property type="entry name" value="CarboxyPept-like_regulatory"/>
</dbReference>
<dbReference type="Pfam" id="PF13715">
    <property type="entry name" value="CarbopepD_reg_2"/>
    <property type="match status" value="1"/>
</dbReference>
<dbReference type="InterPro" id="IPR036942">
    <property type="entry name" value="Beta-barrel_TonB_sf"/>
</dbReference>
<keyword evidence="7 10" id="KW-0472">Membrane</keyword>
<dbReference type="PANTHER" id="PTHR30069">
    <property type="entry name" value="TONB-DEPENDENT OUTER MEMBRANE RECEPTOR"/>
    <property type="match status" value="1"/>
</dbReference>
<keyword evidence="8 14" id="KW-0675">Receptor</keyword>
<dbReference type="InterPro" id="IPR039426">
    <property type="entry name" value="TonB-dep_rcpt-like"/>
</dbReference>
<dbReference type="AlphaFoldDB" id="A0A2P8FPU3"/>
<evidence type="ECO:0000256" key="11">
    <source>
        <dbReference type="RuleBase" id="RU003357"/>
    </source>
</evidence>
<dbReference type="SUPFAM" id="SSF56935">
    <property type="entry name" value="Porins"/>
    <property type="match status" value="1"/>
</dbReference>
<protein>
    <submittedName>
        <fullName evidence="14">Iron complex outermembrane receptor protein</fullName>
    </submittedName>
</protein>
<dbReference type="PROSITE" id="PS52016">
    <property type="entry name" value="TONB_DEPENDENT_REC_3"/>
    <property type="match status" value="1"/>
</dbReference>
<gene>
    <name evidence="14" type="ORF">CLV42_11791</name>
</gene>
<evidence type="ECO:0000256" key="5">
    <source>
        <dbReference type="ARBA" id="ARBA00022729"/>
    </source>
</evidence>
<dbReference type="InterPro" id="IPR012910">
    <property type="entry name" value="Plug_dom"/>
</dbReference>
<dbReference type="PANTHER" id="PTHR30069:SF29">
    <property type="entry name" value="HEMOGLOBIN AND HEMOGLOBIN-HAPTOGLOBIN-BINDING PROTEIN 1-RELATED"/>
    <property type="match status" value="1"/>
</dbReference>
<keyword evidence="9 10" id="KW-0998">Cell outer membrane</keyword>
<keyword evidence="2 10" id="KW-0813">Transport</keyword>
<proteinExistence type="inferred from homology"/>
<dbReference type="InterPro" id="IPR037066">
    <property type="entry name" value="Plug_dom_sf"/>
</dbReference>
<dbReference type="Gene3D" id="2.170.130.10">
    <property type="entry name" value="TonB-dependent receptor, plug domain"/>
    <property type="match status" value="1"/>
</dbReference>
<evidence type="ECO:0000256" key="6">
    <source>
        <dbReference type="ARBA" id="ARBA00023077"/>
    </source>
</evidence>
<accession>A0A2P8FPU3</accession>
<evidence type="ECO:0000256" key="3">
    <source>
        <dbReference type="ARBA" id="ARBA00022452"/>
    </source>
</evidence>
<dbReference type="RefSeq" id="WP_106605329.1">
    <property type="nucleotide sequence ID" value="NZ_PYGK01000017.1"/>
</dbReference>
<keyword evidence="5" id="KW-0732">Signal</keyword>
<dbReference type="GO" id="GO:0015344">
    <property type="term" value="F:siderophore uptake transmembrane transporter activity"/>
    <property type="evidence" value="ECO:0007669"/>
    <property type="project" value="TreeGrafter"/>
</dbReference>
<evidence type="ECO:0000259" key="13">
    <source>
        <dbReference type="Pfam" id="PF07715"/>
    </source>
</evidence>
<evidence type="ECO:0000256" key="8">
    <source>
        <dbReference type="ARBA" id="ARBA00023170"/>
    </source>
</evidence>
<dbReference type="EMBL" id="PYGK01000017">
    <property type="protein sequence ID" value="PSL23734.1"/>
    <property type="molecule type" value="Genomic_DNA"/>
</dbReference>
<evidence type="ECO:0000313" key="15">
    <source>
        <dbReference type="Proteomes" id="UP000240978"/>
    </source>
</evidence>
<keyword evidence="6 11" id="KW-0798">TonB box</keyword>
<evidence type="ECO:0000259" key="12">
    <source>
        <dbReference type="Pfam" id="PF00593"/>
    </source>
</evidence>
<dbReference type="GO" id="GO:0044718">
    <property type="term" value="P:siderophore transmembrane transport"/>
    <property type="evidence" value="ECO:0007669"/>
    <property type="project" value="TreeGrafter"/>
</dbReference>
<keyword evidence="15" id="KW-1185">Reference proteome</keyword>
<comment type="similarity">
    <text evidence="10 11">Belongs to the TonB-dependent receptor family.</text>
</comment>
<comment type="caution">
    <text evidence="14">The sequence shown here is derived from an EMBL/GenBank/DDBJ whole genome shotgun (WGS) entry which is preliminary data.</text>
</comment>
<comment type="subcellular location">
    <subcellularLocation>
        <location evidence="1 10">Cell outer membrane</location>
        <topology evidence="1 10">Multi-pass membrane protein</topology>
    </subcellularLocation>
</comment>
<dbReference type="GO" id="GO:0009279">
    <property type="term" value="C:cell outer membrane"/>
    <property type="evidence" value="ECO:0007669"/>
    <property type="project" value="UniProtKB-SubCell"/>
</dbReference>
<evidence type="ECO:0000256" key="7">
    <source>
        <dbReference type="ARBA" id="ARBA00023136"/>
    </source>
</evidence>
<dbReference type="OrthoDB" id="1109239at2"/>
<dbReference type="Proteomes" id="UP000240978">
    <property type="component" value="Unassembled WGS sequence"/>
</dbReference>
<dbReference type="Pfam" id="PF00593">
    <property type="entry name" value="TonB_dep_Rec_b-barrel"/>
    <property type="match status" value="1"/>
</dbReference>
<sequence>MKYVILIAAMLYTSLLYAQQPSKIIIKNEAAEAPLTGATLKVKGTALVFVADSLGIVSPTGIAAGKQVLVISYTGFKTTEQTVNFPLTRTIEIMLEPDETELEEVQVTATRSSRSINDIPTRIETITAGELHEKAMMQPGNIRMLLTESTGIQTQQTSAVSGSASIRIQGLDGRYTLMLKDGFPLYGGFSGGLSILQIPPLDLKRVEVIKGSSSTLYGGGAIAGLVNLVTKEPMEKRDLSLLTNVNQTGALDLNAYYGQKFEKVGITLFVTRNSQAAWNNNHDAFSDIPKFTRYTLNPKFFYYPNASTTLSLGLNSSFENRLGGDMQVIKGHADNTHSYFERNQTDRYATQFKMEKTFTDKSVLTVKNSIGYFTRTIELPDFNFAGKQNSSFSEVSYLLPKDKTEWVAGLSLVTDKFRQTSMTQYPLDYNLVTSGVFVQNNWKPTEKFVLETGLRTDYTNQHDVFVLPRISAMYKFNSHFTSRIGGGLGYKAPNIFSEEAEEKSFRHIQPLTLSTTKPERSTGFNVDVNYKGRLTDELSISVNHLFFYTRLKHPLLLDTLPQTNGNYAFYNADGYLNSKGFETNLRLVYDEWSFYLGYTFTEAQRDFSIGKSINPLTAKHRINCNVMYEEEDKWRIAYELFYTGRQELTSGEKVRDYWVMGISGERKIGCFSLFMNFENLLDTRQSRWEPMYTGSVQQPNFREIYTPIDGFIFNGGFRITL</sequence>
<dbReference type="SUPFAM" id="SSF49464">
    <property type="entry name" value="Carboxypeptidase regulatory domain-like"/>
    <property type="match status" value="1"/>
</dbReference>
<evidence type="ECO:0000313" key="14">
    <source>
        <dbReference type="EMBL" id="PSL23734.1"/>
    </source>
</evidence>
<evidence type="ECO:0000256" key="9">
    <source>
        <dbReference type="ARBA" id="ARBA00023237"/>
    </source>
</evidence>
<dbReference type="Gene3D" id="2.40.170.20">
    <property type="entry name" value="TonB-dependent receptor, beta-barrel domain"/>
    <property type="match status" value="1"/>
</dbReference>
<feature type="domain" description="TonB-dependent receptor-like beta-barrel" evidence="12">
    <location>
        <begin position="274"/>
        <end position="680"/>
    </location>
</feature>
<evidence type="ECO:0000256" key="2">
    <source>
        <dbReference type="ARBA" id="ARBA00022448"/>
    </source>
</evidence>
<evidence type="ECO:0000256" key="1">
    <source>
        <dbReference type="ARBA" id="ARBA00004571"/>
    </source>
</evidence>
<dbReference type="Pfam" id="PF07715">
    <property type="entry name" value="Plug"/>
    <property type="match status" value="1"/>
</dbReference>
<evidence type="ECO:0000256" key="10">
    <source>
        <dbReference type="PROSITE-ProRule" id="PRU01360"/>
    </source>
</evidence>
<organism evidence="14 15">
    <name type="scientific">Chitinophaga ginsengisoli</name>
    <dbReference type="NCBI Taxonomy" id="363837"/>
    <lineage>
        <taxon>Bacteria</taxon>
        <taxon>Pseudomonadati</taxon>
        <taxon>Bacteroidota</taxon>
        <taxon>Chitinophagia</taxon>
        <taxon>Chitinophagales</taxon>
        <taxon>Chitinophagaceae</taxon>
        <taxon>Chitinophaga</taxon>
    </lineage>
</organism>
<keyword evidence="4 10" id="KW-0812">Transmembrane</keyword>
<evidence type="ECO:0000256" key="4">
    <source>
        <dbReference type="ARBA" id="ARBA00022692"/>
    </source>
</evidence>
<name>A0A2P8FPU3_9BACT</name>